<evidence type="ECO:0000256" key="6">
    <source>
        <dbReference type="ARBA" id="ARBA00047761"/>
    </source>
</evidence>
<keyword evidence="3 8" id="KW-0378">Hydrolase</keyword>
<dbReference type="EMBL" id="UYYG01001157">
    <property type="protein sequence ID" value="VDN56826.1"/>
    <property type="molecule type" value="Genomic_DNA"/>
</dbReference>
<organism evidence="11 13">
    <name type="scientific">Dracunculus medinensis</name>
    <name type="common">Guinea worm</name>
    <dbReference type="NCBI Taxonomy" id="318479"/>
    <lineage>
        <taxon>Eukaryota</taxon>
        <taxon>Metazoa</taxon>
        <taxon>Ecdysozoa</taxon>
        <taxon>Nematoda</taxon>
        <taxon>Chromadorea</taxon>
        <taxon>Rhabditida</taxon>
        <taxon>Spirurina</taxon>
        <taxon>Dracunculoidea</taxon>
        <taxon>Dracunculidae</taxon>
        <taxon>Dracunculus</taxon>
    </lineage>
</organism>
<keyword evidence="2" id="KW-0479">Metal-binding</keyword>
<dbReference type="SMART" id="SM00156">
    <property type="entry name" value="PP2Ac"/>
    <property type="match status" value="1"/>
</dbReference>
<dbReference type="PRINTS" id="PR00114">
    <property type="entry name" value="STPHPHTASE"/>
</dbReference>
<dbReference type="Proteomes" id="UP000274756">
    <property type="component" value="Unassembled WGS sequence"/>
</dbReference>
<reference evidence="10 12" key="2">
    <citation type="submission" date="2018-11" db="EMBL/GenBank/DDBJ databases">
        <authorList>
            <consortium name="Pathogen Informatics"/>
        </authorList>
    </citation>
    <scope>NUCLEOTIDE SEQUENCE [LARGE SCALE GENOMIC DNA]</scope>
</reference>
<accession>A0A0N4U6A3</accession>
<dbReference type="OrthoDB" id="5840512at2759"/>
<gene>
    <name evidence="10" type="ORF">DME_LOCUS6799</name>
</gene>
<dbReference type="Proteomes" id="UP000038040">
    <property type="component" value="Unplaced"/>
</dbReference>
<dbReference type="InterPro" id="IPR006186">
    <property type="entry name" value="Ser/Thr-sp_prot-phosphatase"/>
</dbReference>
<evidence type="ECO:0000256" key="3">
    <source>
        <dbReference type="ARBA" id="ARBA00022801"/>
    </source>
</evidence>
<dbReference type="GO" id="GO:0004722">
    <property type="term" value="F:protein serine/threonine phosphatase activity"/>
    <property type="evidence" value="ECO:0007669"/>
    <property type="project" value="UniProtKB-EC"/>
</dbReference>
<sequence>MNEKQHRKAASFSPSTYAGRSRKLPVTHEAFFKKHFRFTAGKRIKYEKKEILDVLKNIKKLLIEEETLLTVNAPCIIVGDIHGQYDDLHRIFITTGRNGRSGATMNRFLFLGDYVDRGPQSLECICCLFAYKLAFPKMFNLLRGNHEIALVNQIYGFYDELKNRFTESDALNLWDAFNDVFDYLPLAAIIKGKILCMHGGLSPNLKSLDDIRKIKRPIRNITENPLVCDLLWADPMIGLNGFAANNIRGVSVFFGENVVLRLCNALKIDMIVRAHQTMTNGFGFFCKRKLVTIFSAPKYDVEKNNKGAIMKVSKHLKIGFILLHHVKPPKKGRKCLAFR</sequence>
<evidence type="ECO:0000313" key="10">
    <source>
        <dbReference type="EMBL" id="VDN56826.1"/>
    </source>
</evidence>
<dbReference type="InterPro" id="IPR004843">
    <property type="entry name" value="Calcineurin-like_PHP"/>
</dbReference>
<dbReference type="SUPFAM" id="SSF56300">
    <property type="entry name" value="Metallo-dependent phosphatases"/>
    <property type="match status" value="1"/>
</dbReference>
<keyword evidence="4" id="KW-0904">Protein phosphatase</keyword>
<comment type="cofactor">
    <cofactor evidence="1">
        <name>Mn(2+)</name>
        <dbReference type="ChEBI" id="CHEBI:29035"/>
    </cofactor>
</comment>
<comment type="catalytic activity">
    <reaction evidence="6">
        <text>O-phospho-L-seryl-[protein] + H2O = L-seryl-[protein] + phosphate</text>
        <dbReference type="Rhea" id="RHEA:20629"/>
        <dbReference type="Rhea" id="RHEA-COMP:9863"/>
        <dbReference type="Rhea" id="RHEA-COMP:11604"/>
        <dbReference type="ChEBI" id="CHEBI:15377"/>
        <dbReference type="ChEBI" id="CHEBI:29999"/>
        <dbReference type="ChEBI" id="CHEBI:43474"/>
        <dbReference type="ChEBI" id="CHEBI:83421"/>
        <dbReference type="EC" id="3.1.3.16"/>
    </reaction>
</comment>
<feature type="domain" description="Serine/threonine specific protein phosphatases" evidence="9">
    <location>
        <begin position="142"/>
        <end position="147"/>
    </location>
</feature>
<dbReference type="PANTHER" id="PTHR11668:SF300">
    <property type="entry name" value="SERINE_THREONINE-PROTEIN PHOSPHATASE"/>
    <property type="match status" value="1"/>
</dbReference>
<name>A0A0N4U6A3_DRAME</name>
<dbReference type="GO" id="GO:0046872">
    <property type="term" value="F:metal ion binding"/>
    <property type="evidence" value="ECO:0007669"/>
    <property type="project" value="UniProtKB-KW"/>
</dbReference>
<evidence type="ECO:0000259" key="9">
    <source>
        <dbReference type="PROSITE" id="PS00125"/>
    </source>
</evidence>
<dbReference type="GO" id="GO:0005634">
    <property type="term" value="C:nucleus"/>
    <property type="evidence" value="ECO:0007669"/>
    <property type="project" value="TreeGrafter"/>
</dbReference>
<dbReference type="AlphaFoldDB" id="A0A0N4U6A3"/>
<evidence type="ECO:0000256" key="4">
    <source>
        <dbReference type="ARBA" id="ARBA00022912"/>
    </source>
</evidence>
<comment type="catalytic activity">
    <reaction evidence="7 8">
        <text>O-phospho-L-threonyl-[protein] + H2O = L-threonyl-[protein] + phosphate</text>
        <dbReference type="Rhea" id="RHEA:47004"/>
        <dbReference type="Rhea" id="RHEA-COMP:11060"/>
        <dbReference type="Rhea" id="RHEA-COMP:11605"/>
        <dbReference type="ChEBI" id="CHEBI:15377"/>
        <dbReference type="ChEBI" id="CHEBI:30013"/>
        <dbReference type="ChEBI" id="CHEBI:43474"/>
        <dbReference type="ChEBI" id="CHEBI:61977"/>
        <dbReference type="EC" id="3.1.3.16"/>
    </reaction>
</comment>
<evidence type="ECO:0000256" key="8">
    <source>
        <dbReference type="RuleBase" id="RU004273"/>
    </source>
</evidence>
<dbReference type="GO" id="GO:0005737">
    <property type="term" value="C:cytoplasm"/>
    <property type="evidence" value="ECO:0007669"/>
    <property type="project" value="TreeGrafter"/>
</dbReference>
<evidence type="ECO:0000313" key="11">
    <source>
        <dbReference type="Proteomes" id="UP000038040"/>
    </source>
</evidence>
<dbReference type="PROSITE" id="PS00125">
    <property type="entry name" value="SER_THR_PHOSPHATASE"/>
    <property type="match status" value="1"/>
</dbReference>
<evidence type="ECO:0000256" key="2">
    <source>
        <dbReference type="ARBA" id="ARBA00022723"/>
    </source>
</evidence>
<evidence type="ECO:0000313" key="12">
    <source>
        <dbReference type="Proteomes" id="UP000274756"/>
    </source>
</evidence>
<dbReference type="InterPro" id="IPR050341">
    <property type="entry name" value="PP1_catalytic_subunit"/>
</dbReference>
<evidence type="ECO:0000256" key="1">
    <source>
        <dbReference type="ARBA" id="ARBA00001936"/>
    </source>
</evidence>
<reference evidence="13" key="1">
    <citation type="submission" date="2017-02" db="UniProtKB">
        <authorList>
            <consortium name="WormBaseParasite"/>
        </authorList>
    </citation>
    <scope>IDENTIFICATION</scope>
</reference>
<keyword evidence="12" id="KW-1185">Reference proteome</keyword>
<dbReference type="InterPro" id="IPR029052">
    <property type="entry name" value="Metallo-depent_PP-like"/>
</dbReference>
<dbReference type="Gene3D" id="3.60.21.10">
    <property type="match status" value="1"/>
</dbReference>
<evidence type="ECO:0000256" key="7">
    <source>
        <dbReference type="ARBA" id="ARBA00048336"/>
    </source>
</evidence>
<dbReference type="EC" id="3.1.3.16" evidence="8"/>
<comment type="similarity">
    <text evidence="8">Belongs to the PPP phosphatase family.</text>
</comment>
<dbReference type="PANTHER" id="PTHR11668">
    <property type="entry name" value="SERINE/THREONINE PROTEIN PHOSPHATASE"/>
    <property type="match status" value="1"/>
</dbReference>
<evidence type="ECO:0000256" key="5">
    <source>
        <dbReference type="ARBA" id="ARBA00023211"/>
    </source>
</evidence>
<keyword evidence="5" id="KW-0464">Manganese</keyword>
<protein>
    <recommendedName>
        <fullName evidence="8">Serine/threonine-protein phosphatase</fullName>
        <ecNumber evidence="8">3.1.3.16</ecNumber>
    </recommendedName>
</protein>
<dbReference type="Pfam" id="PF00149">
    <property type="entry name" value="Metallophos"/>
    <property type="match status" value="1"/>
</dbReference>
<evidence type="ECO:0000313" key="13">
    <source>
        <dbReference type="WBParaSite" id="DME_0000243901-mRNA-1"/>
    </source>
</evidence>
<dbReference type="WBParaSite" id="DME_0000243901-mRNA-1">
    <property type="protein sequence ID" value="DME_0000243901-mRNA-1"/>
    <property type="gene ID" value="DME_0000243901"/>
</dbReference>
<proteinExistence type="inferred from homology"/>
<dbReference type="STRING" id="318479.A0A0N4U6A3"/>